<dbReference type="CDD" id="cd03801">
    <property type="entry name" value="GT4_PimA-like"/>
    <property type="match status" value="1"/>
</dbReference>
<dbReference type="PANTHER" id="PTHR12526">
    <property type="entry name" value="GLYCOSYLTRANSFERASE"/>
    <property type="match status" value="1"/>
</dbReference>
<sequence>MRNPKILHISTPTSWRGGEQQLAYLAEELFKKDIDQHILCAKDGEMAQRCKSQNWPCTEVKERFSVNPLFAKAVRRVCRKENIDIIHVHDSHAHTFAVMAASFFGNDCPIVVSRRVDFPVSKSPLSKWKYNHPMVRAILCVSDMIKEITAPSIRDKSLLKTVYSGVDKSRYEKRKLSHPLIEKFGLNPNKTIIGNVAALADHKDYPTFIETAKEIVSRGSDAQFVIVGDGPLKSDVQELVKNSGIADHIFMTGFQKDVLEIISDFDIFLITSKTEGLGTSILDAFGCKVPVVATQAGGIPEIVQNEKTGLIAPVKSPKKLADQVERLLKDEALKNEMIEGATNLLENFTKEATAQKTLEVYRSLLEN</sequence>
<organism evidence="3 4">
    <name type="scientific">Salibacter halophilus</name>
    <dbReference type="NCBI Taxonomy" id="1803916"/>
    <lineage>
        <taxon>Bacteria</taxon>
        <taxon>Pseudomonadati</taxon>
        <taxon>Bacteroidota</taxon>
        <taxon>Flavobacteriia</taxon>
        <taxon>Flavobacteriales</taxon>
        <taxon>Salibacteraceae</taxon>
        <taxon>Salibacter</taxon>
    </lineage>
</organism>
<evidence type="ECO:0000259" key="2">
    <source>
        <dbReference type="Pfam" id="PF13439"/>
    </source>
</evidence>
<comment type="caution">
    <text evidence="3">The sequence shown here is derived from an EMBL/GenBank/DDBJ whole genome shotgun (WGS) entry which is preliminary data.</text>
</comment>
<dbReference type="EMBL" id="WACR01000010">
    <property type="protein sequence ID" value="KAB1062796.1"/>
    <property type="molecule type" value="Genomic_DNA"/>
</dbReference>
<dbReference type="GO" id="GO:0016757">
    <property type="term" value="F:glycosyltransferase activity"/>
    <property type="evidence" value="ECO:0007669"/>
    <property type="project" value="InterPro"/>
</dbReference>
<dbReference type="SUPFAM" id="SSF53756">
    <property type="entry name" value="UDP-Glycosyltransferase/glycogen phosphorylase"/>
    <property type="match status" value="1"/>
</dbReference>
<keyword evidence="4" id="KW-1185">Reference proteome</keyword>
<dbReference type="Pfam" id="PF13439">
    <property type="entry name" value="Glyco_transf_4"/>
    <property type="match status" value="1"/>
</dbReference>
<proteinExistence type="predicted"/>
<gene>
    <name evidence="3" type="ORF">F3059_11455</name>
</gene>
<dbReference type="PANTHER" id="PTHR12526:SF630">
    <property type="entry name" value="GLYCOSYLTRANSFERASE"/>
    <property type="match status" value="1"/>
</dbReference>
<reference evidence="3 4" key="1">
    <citation type="submission" date="2019-09" db="EMBL/GenBank/DDBJ databases">
        <title>Genomes of Cryomorphaceae.</title>
        <authorList>
            <person name="Bowman J.P."/>
        </authorList>
    </citation>
    <scope>NUCLEOTIDE SEQUENCE [LARGE SCALE GENOMIC DNA]</scope>
    <source>
        <strain evidence="3 4">KCTC 52047</strain>
    </source>
</reference>
<dbReference type="RefSeq" id="WP_151169377.1">
    <property type="nucleotide sequence ID" value="NZ_WACR01000010.1"/>
</dbReference>
<evidence type="ECO:0000313" key="3">
    <source>
        <dbReference type="EMBL" id="KAB1062796.1"/>
    </source>
</evidence>
<feature type="domain" description="Glycosyl transferase family 1" evidence="1">
    <location>
        <begin position="182"/>
        <end position="342"/>
    </location>
</feature>
<dbReference type="Pfam" id="PF00534">
    <property type="entry name" value="Glycos_transf_1"/>
    <property type="match status" value="1"/>
</dbReference>
<dbReference type="InterPro" id="IPR001296">
    <property type="entry name" value="Glyco_trans_1"/>
</dbReference>
<feature type="domain" description="Glycosyltransferase subfamily 4-like N-terminal" evidence="2">
    <location>
        <begin position="16"/>
        <end position="170"/>
    </location>
</feature>
<evidence type="ECO:0000259" key="1">
    <source>
        <dbReference type="Pfam" id="PF00534"/>
    </source>
</evidence>
<dbReference type="OrthoDB" id="1522162at2"/>
<dbReference type="AlphaFoldDB" id="A0A6N6M5F9"/>
<evidence type="ECO:0000313" key="4">
    <source>
        <dbReference type="Proteomes" id="UP000435357"/>
    </source>
</evidence>
<dbReference type="InterPro" id="IPR028098">
    <property type="entry name" value="Glyco_trans_4-like_N"/>
</dbReference>
<protein>
    <submittedName>
        <fullName evidence="3">Glycosyltransferase family 4 protein</fullName>
    </submittedName>
</protein>
<accession>A0A6N6M5F9</accession>
<dbReference type="Gene3D" id="3.40.50.2000">
    <property type="entry name" value="Glycogen Phosphorylase B"/>
    <property type="match status" value="2"/>
</dbReference>
<dbReference type="Proteomes" id="UP000435357">
    <property type="component" value="Unassembled WGS sequence"/>
</dbReference>
<keyword evidence="3" id="KW-0808">Transferase</keyword>
<name>A0A6N6M5F9_9FLAO</name>